<name>X1GLA7_9ZZZZ</name>
<evidence type="ECO:0000313" key="3">
    <source>
        <dbReference type="EMBL" id="GAH42409.1"/>
    </source>
</evidence>
<feature type="region of interest" description="Disordered" evidence="2">
    <location>
        <begin position="140"/>
        <end position="161"/>
    </location>
</feature>
<dbReference type="AlphaFoldDB" id="X1GLA7"/>
<accession>X1GLA7</accession>
<reference evidence="3" key="1">
    <citation type="journal article" date="2014" name="Front. Microbiol.">
        <title>High frequency of phylogenetically diverse reductive dehalogenase-homologous genes in deep subseafloor sedimentary metagenomes.</title>
        <authorList>
            <person name="Kawai M."/>
            <person name="Futagami T."/>
            <person name="Toyoda A."/>
            <person name="Takaki Y."/>
            <person name="Nishi S."/>
            <person name="Hori S."/>
            <person name="Arai W."/>
            <person name="Tsubouchi T."/>
            <person name="Morono Y."/>
            <person name="Uchiyama I."/>
            <person name="Ito T."/>
            <person name="Fujiyama A."/>
            <person name="Inagaki F."/>
            <person name="Takami H."/>
        </authorList>
    </citation>
    <scope>NUCLEOTIDE SEQUENCE</scope>
    <source>
        <strain evidence="3">Expedition CK06-06</strain>
    </source>
</reference>
<proteinExistence type="predicted"/>
<protein>
    <submittedName>
        <fullName evidence="3">Uncharacterized protein</fullName>
    </submittedName>
</protein>
<sequence length="161" mass="18779">MPRITAKRKKYCLMKIEMLDLLISKSTNPKQKEIYEGFRQKFVDELPKTQNPDIIAEKTLEKERLAELKEQAALEAEKARIEEIKIKAEKETKQAAILKQIEDLKKLIPQEGEKLIESKTPIKLFTEKGRRELREEGILVEIKDVEEEDEPEPEPENPTNP</sequence>
<feature type="compositionally biased region" description="Acidic residues" evidence="2">
    <location>
        <begin position="144"/>
        <end position="155"/>
    </location>
</feature>
<keyword evidence="1" id="KW-0175">Coiled coil</keyword>
<evidence type="ECO:0000256" key="1">
    <source>
        <dbReference type="SAM" id="Coils"/>
    </source>
</evidence>
<comment type="caution">
    <text evidence="3">The sequence shown here is derived from an EMBL/GenBank/DDBJ whole genome shotgun (WGS) entry which is preliminary data.</text>
</comment>
<evidence type="ECO:0000256" key="2">
    <source>
        <dbReference type="SAM" id="MobiDB-lite"/>
    </source>
</evidence>
<organism evidence="3">
    <name type="scientific">marine sediment metagenome</name>
    <dbReference type="NCBI Taxonomy" id="412755"/>
    <lineage>
        <taxon>unclassified sequences</taxon>
        <taxon>metagenomes</taxon>
        <taxon>ecological metagenomes</taxon>
    </lineage>
</organism>
<dbReference type="EMBL" id="BARU01008527">
    <property type="protein sequence ID" value="GAH42409.1"/>
    <property type="molecule type" value="Genomic_DNA"/>
</dbReference>
<gene>
    <name evidence="3" type="ORF">S03H2_16664</name>
</gene>
<feature type="coiled-coil region" evidence="1">
    <location>
        <begin position="55"/>
        <end position="101"/>
    </location>
</feature>